<evidence type="ECO:0000259" key="6">
    <source>
        <dbReference type="PROSITE" id="PS51192"/>
    </source>
</evidence>
<feature type="region of interest" description="Disordered" evidence="5">
    <location>
        <begin position="324"/>
        <end position="413"/>
    </location>
</feature>
<dbReference type="Gene3D" id="1.20.120.1080">
    <property type="match status" value="1"/>
</dbReference>
<dbReference type="Proteomes" id="UP000271272">
    <property type="component" value="Unassembled WGS sequence"/>
</dbReference>
<dbReference type="Pfam" id="PF00270">
    <property type="entry name" value="DEAD"/>
    <property type="match status" value="1"/>
</dbReference>
<dbReference type="InterPro" id="IPR024590">
    <property type="entry name" value="HrpA_C"/>
</dbReference>
<dbReference type="CDD" id="cd18791">
    <property type="entry name" value="SF2_C_RHA"/>
    <property type="match status" value="1"/>
</dbReference>
<dbReference type="PROSITE" id="PS51192">
    <property type="entry name" value="HELICASE_ATP_BIND_1"/>
    <property type="match status" value="1"/>
</dbReference>
<dbReference type="GO" id="GO:0016787">
    <property type="term" value="F:hydrolase activity"/>
    <property type="evidence" value="ECO:0007669"/>
    <property type="project" value="UniProtKB-KW"/>
</dbReference>
<keyword evidence="1" id="KW-0547">Nucleotide-binding</keyword>
<evidence type="ECO:0000259" key="7">
    <source>
        <dbReference type="PROSITE" id="PS51194"/>
    </source>
</evidence>
<dbReference type="InterPro" id="IPR003593">
    <property type="entry name" value="AAA+_ATPase"/>
</dbReference>
<reference evidence="8 9" key="1">
    <citation type="submission" date="2018-11" db="EMBL/GenBank/DDBJ databases">
        <title>Genomes From Bacteria Associated with the Canine Oral Cavity: a Test Case for Automated Genome-Based Taxonomic Assignment.</title>
        <authorList>
            <person name="Coil D.A."/>
            <person name="Jospin G."/>
            <person name="Darling A.E."/>
            <person name="Wallis C."/>
            <person name="Davis I.J."/>
            <person name="Harris S."/>
            <person name="Eisen J.A."/>
            <person name="Holcombe L.J."/>
            <person name="O'Flynn C."/>
        </authorList>
    </citation>
    <scope>NUCLEOTIDE SEQUENCE [LARGE SCALE GENOMIC DNA]</scope>
    <source>
        <strain evidence="8 9">OH5050</strain>
    </source>
</reference>
<evidence type="ECO:0000313" key="9">
    <source>
        <dbReference type="Proteomes" id="UP000271272"/>
    </source>
</evidence>
<evidence type="ECO:0000256" key="5">
    <source>
        <dbReference type="SAM" id="MobiDB-lite"/>
    </source>
</evidence>
<feature type="region of interest" description="Disordered" evidence="5">
    <location>
        <begin position="1228"/>
        <end position="1330"/>
    </location>
</feature>
<feature type="compositionally biased region" description="Low complexity" evidence="5">
    <location>
        <begin position="331"/>
        <end position="367"/>
    </location>
</feature>
<dbReference type="Pfam" id="PF00271">
    <property type="entry name" value="Helicase_C"/>
    <property type="match status" value="1"/>
</dbReference>
<dbReference type="SMART" id="SM00487">
    <property type="entry name" value="DEXDc"/>
    <property type="match status" value="1"/>
</dbReference>
<dbReference type="SMART" id="SM00382">
    <property type="entry name" value="AAA"/>
    <property type="match status" value="1"/>
</dbReference>
<keyword evidence="4" id="KW-0067">ATP-binding</keyword>
<feature type="domain" description="Helicase ATP-binding" evidence="6">
    <location>
        <begin position="127"/>
        <end position="292"/>
    </location>
</feature>
<name>A0A3P1VBU7_9ACTO</name>
<dbReference type="SMART" id="SM00490">
    <property type="entry name" value="HELICc"/>
    <property type="match status" value="1"/>
</dbReference>
<dbReference type="InterPro" id="IPR014001">
    <property type="entry name" value="Helicase_ATP-bd"/>
</dbReference>
<feature type="compositionally biased region" description="Basic residues" evidence="5">
    <location>
        <begin position="72"/>
        <end position="91"/>
    </location>
</feature>
<dbReference type="Pfam" id="PF11898">
    <property type="entry name" value="DUF3418"/>
    <property type="match status" value="1"/>
</dbReference>
<accession>A0A3P1VBU7</accession>
<feature type="compositionally biased region" description="Basic residues" evidence="5">
    <location>
        <begin position="1238"/>
        <end position="1248"/>
    </location>
</feature>
<dbReference type="RefSeq" id="WP_124932872.1">
    <property type="nucleotide sequence ID" value="NZ_RQZC01000001.1"/>
</dbReference>
<feature type="domain" description="Helicase C-terminal" evidence="7">
    <location>
        <begin position="414"/>
        <end position="596"/>
    </location>
</feature>
<dbReference type="InterPro" id="IPR001650">
    <property type="entry name" value="Helicase_C-like"/>
</dbReference>
<dbReference type="EMBL" id="RQZC01000001">
    <property type="protein sequence ID" value="RRD30960.1"/>
    <property type="molecule type" value="Genomic_DNA"/>
</dbReference>
<keyword evidence="3" id="KW-0347">Helicase</keyword>
<dbReference type="Gene3D" id="3.40.50.300">
    <property type="entry name" value="P-loop containing nucleotide triphosphate hydrolases"/>
    <property type="match status" value="2"/>
</dbReference>
<dbReference type="SMART" id="SM00847">
    <property type="entry name" value="HA2"/>
    <property type="match status" value="1"/>
</dbReference>
<dbReference type="GO" id="GO:0004386">
    <property type="term" value="F:helicase activity"/>
    <property type="evidence" value="ECO:0007669"/>
    <property type="project" value="UniProtKB-KW"/>
</dbReference>
<dbReference type="PROSITE" id="PS51194">
    <property type="entry name" value="HELICASE_CTER"/>
    <property type="match status" value="1"/>
</dbReference>
<dbReference type="Pfam" id="PF21010">
    <property type="entry name" value="HA2_C"/>
    <property type="match status" value="1"/>
</dbReference>
<evidence type="ECO:0000256" key="2">
    <source>
        <dbReference type="ARBA" id="ARBA00022801"/>
    </source>
</evidence>
<evidence type="ECO:0000313" key="8">
    <source>
        <dbReference type="EMBL" id="RRD30960.1"/>
    </source>
</evidence>
<feature type="region of interest" description="Disordered" evidence="5">
    <location>
        <begin position="1"/>
        <end position="96"/>
    </location>
</feature>
<dbReference type="FunFam" id="1.20.120.1080:FF:000005">
    <property type="entry name" value="ATP-dependent helicase HrpA"/>
    <property type="match status" value="1"/>
</dbReference>
<dbReference type="PANTHER" id="PTHR18934">
    <property type="entry name" value="ATP-DEPENDENT RNA HELICASE"/>
    <property type="match status" value="1"/>
</dbReference>
<gene>
    <name evidence="8" type="ORF">EII10_02465</name>
</gene>
<comment type="caution">
    <text evidence="8">The sequence shown here is derived from an EMBL/GenBank/DDBJ whole genome shotgun (WGS) entry which is preliminary data.</text>
</comment>
<keyword evidence="2" id="KW-0378">Hydrolase</keyword>
<feature type="region of interest" description="Disordered" evidence="5">
    <location>
        <begin position="1354"/>
        <end position="1375"/>
    </location>
</feature>
<dbReference type="GO" id="GO:0003723">
    <property type="term" value="F:RNA binding"/>
    <property type="evidence" value="ECO:0007669"/>
    <property type="project" value="TreeGrafter"/>
</dbReference>
<feature type="compositionally biased region" description="Gly residues" evidence="5">
    <location>
        <begin position="1256"/>
        <end position="1273"/>
    </location>
</feature>
<evidence type="ECO:0000256" key="1">
    <source>
        <dbReference type="ARBA" id="ARBA00022741"/>
    </source>
</evidence>
<dbReference type="InterPro" id="IPR007502">
    <property type="entry name" value="Helicase-assoc_dom"/>
</dbReference>
<keyword evidence="9" id="KW-1185">Reference proteome</keyword>
<dbReference type="InterPro" id="IPR011709">
    <property type="entry name" value="DEAD-box_helicase_OB_fold"/>
</dbReference>
<feature type="compositionally biased region" description="Basic and acidic residues" evidence="5">
    <location>
        <begin position="1228"/>
        <end position="1237"/>
    </location>
</feature>
<dbReference type="PANTHER" id="PTHR18934:SF99">
    <property type="entry name" value="ATP-DEPENDENT RNA HELICASE DHX37-RELATED"/>
    <property type="match status" value="1"/>
</dbReference>
<protein>
    <submittedName>
        <fullName evidence="8">DUF3418 domain-containing protein</fullName>
    </submittedName>
</protein>
<proteinExistence type="predicted"/>
<dbReference type="InterPro" id="IPR027417">
    <property type="entry name" value="P-loop_NTPase"/>
</dbReference>
<dbReference type="SUPFAM" id="SSF52540">
    <property type="entry name" value="P-loop containing nucleoside triphosphate hydrolases"/>
    <property type="match status" value="1"/>
</dbReference>
<sequence>MEHGQDEQNRSAQGRAADVARHGDRQHRGRGAEVGQGAEPAGTDGAAADHDRTRSSEEQGRSTDPRTSSDRRHGRGRRKGRPRGGPGHRPRGWSGYTPAQVEARRQAVPAIIYPEQLPVCARREEIAEAIGAHQVVIVAGETGSGKTTQLPKICLELGRGVTGMIGHTQPRRIAARSVAERIAHELGTRIGREGVVGYQVRFTEEVGPTTLVKLMTDGILLAEIQSDPQLSRYDTIIVDEAHERSLNIDFILGYLARLLPSRPDLKVIITSATIDSERFARHFGQRAAGASPGGQEPAAVEPAPVIEVSGRTYPVEIRYRPLIADDDAPDGPQEGAASAGGAQGRPSPGPAAPGELSEAELEALTSPDPEVRAAARARREAARAAAPVSGQGGRGRRSRGARPTGPGPQEERDQVTGILEAVDELMAAGPGDILVFLAGERDIRDTEAALIDHLGPRYTPDGRSPAPGAVEIVPLYSRLSAAEQHRVFQAHSTRRIVLATNVAETSLTVPGIRYVIDPGLARISRYSNRTKVQRLPIEAVSRASANQRSGRCGRVADGIAIRLYSQADFDSRPEYTEPEILRTSLASVILQMAALGLGAVEDFPFLDAPDPSQVRSGLQLLTEIGAIDPPGAGAGGAGRGPRLTAIGRHLARLPIDPRLGRMLLEAGELGCAGEVMVIVAALSIQDVRERPADRQEASDAMHRRFADPTSDFLTYLNLWRYLRTQGRELSGSAFRRMCRNEFLHYLRVREWQDVHAQLRELARPLGLDAAPIELPTARAIRAATEALEPGSHAAQIAHGGVAAAVVALGRSADTPDADAIHRSLLTGLLSNVGNWDERRRDYAGARGTRFTIWPGSGLRRKTYDWVMTAELVETSRLFARTVAKVDSRWVEEAAERAGLLRRVYGEPYWSTRQGAAMVHEKVMLYGMTLAADRPATLASVGTGSAREVAREMFLRQGLVEGGWHARHAFVTRNRALIEELGDVERRRRVHGLLADDQALVDFYDDRVPEEVTSAAAFDAWWKDQRRATPELLDFTRELVLPGGDDASGYPDTWVQGDLTLPLAYVFEPGRHDDGVSVQVPVEILGRLSPEGFDWLVPGMRPELCVATIRALPKRVRRLLVPAPDVGAQIHAALVEHCPTPPGASAPEVPFEEAFSAAVRRLKDVEITEADWQEAAERLPDHLRMAFVATDEHGQVLGRSKDLVALSRRLSGRTEEAVRSVVRGALARAMEEAQDRQGSRGRKGRKGAAGRRSAPGADGGARGTGPSGARGGAGSSAPMGTGSGAPGSGPQPDPGGAAVRSGLAEREGLTDWPSDVPGLGDPQRSTIPATVESTGRAGLVVRGYPALLASGGAAPLRPERAGSAAPAAPAGRGQAPSADLRILPDAAAQAREHGAGVIALALARTRLPTGRVSSRWSGQEALALAASPYPSTEALVADLQLAAARSTAGRWAAAAKRPLNQLRERTAFTELAGVMREELEDEIHRLALIVVRVLSAQREVERAVGAHSSLSLLTTLQEVREQAAALVLDGFVSATPEDQLAHLPRYLSALAMRVERAASSPSAASQDAALAYQVSQVVSALDQARARAAALPPDAQREARLAEARWMVEELRVSLFAQTLGTSRKVSPQRITKLLATIA</sequence>
<dbReference type="OrthoDB" id="9805617at2"/>
<evidence type="ECO:0000256" key="4">
    <source>
        <dbReference type="ARBA" id="ARBA00022840"/>
    </source>
</evidence>
<organism evidence="8 9">
    <name type="scientific">Actinomyces bowdenii</name>
    <dbReference type="NCBI Taxonomy" id="131109"/>
    <lineage>
        <taxon>Bacteria</taxon>
        <taxon>Bacillati</taxon>
        <taxon>Actinomycetota</taxon>
        <taxon>Actinomycetes</taxon>
        <taxon>Actinomycetales</taxon>
        <taxon>Actinomycetaceae</taxon>
        <taxon>Actinomyces</taxon>
    </lineage>
</organism>
<dbReference type="GO" id="GO:0005524">
    <property type="term" value="F:ATP binding"/>
    <property type="evidence" value="ECO:0007669"/>
    <property type="project" value="UniProtKB-KW"/>
</dbReference>
<dbReference type="InterPro" id="IPR011545">
    <property type="entry name" value="DEAD/DEAH_box_helicase_dom"/>
</dbReference>
<evidence type="ECO:0000256" key="3">
    <source>
        <dbReference type="ARBA" id="ARBA00022806"/>
    </source>
</evidence>
<feature type="compositionally biased region" description="Basic and acidic residues" evidence="5">
    <location>
        <begin position="369"/>
        <end position="382"/>
    </location>
</feature>
<feature type="compositionally biased region" description="Basic and acidic residues" evidence="5">
    <location>
        <begin position="47"/>
        <end position="71"/>
    </location>
</feature>
<dbReference type="Pfam" id="PF07717">
    <property type="entry name" value="OB_NTP_bind"/>
    <property type="match status" value="1"/>
</dbReference>